<feature type="transmembrane region" description="Helical" evidence="2">
    <location>
        <begin position="104"/>
        <end position="125"/>
    </location>
</feature>
<evidence type="ECO:0000256" key="1">
    <source>
        <dbReference type="SAM" id="MobiDB-lite"/>
    </source>
</evidence>
<feature type="region of interest" description="Disordered" evidence="1">
    <location>
        <begin position="1"/>
        <end position="54"/>
    </location>
</feature>
<evidence type="ECO:0000313" key="4">
    <source>
        <dbReference type="Proteomes" id="UP001189429"/>
    </source>
</evidence>
<feature type="non-terminal residue" evidence="3">
    <location>
        <position position="1"/>
    </location>
</feature>
<reference evidence="3" key="1">
    <citation type="submission" date="2023-10" db="EMBL/GenBank/DDBJ databases">
        <authorList>
            <person name="Chen Y."/>
            <person name="Shah S."/>
            <person name="Dougan E. K."/>
            <person name="Thang M."/>
            <person name="Chan C."/>
        </authorList>
    </citation>
    <scope>NUCLEOTIDE SEQUENCE [LARGE SCALE GENOMIC DNA]</scope>
</reference>
<keyword evidence="2" id="KW-0472">Membrane</keyword>
<accession>A0ABN9RGY3</accession>
<proteinExistence type="predicted"/>
<organism evidence="3 4">
    <name type="scientific">Prorocentrum cordatum</name>
    <dbReference type="NCBI Taxonomy" id="2364126"/>
    <lineage>
        <taxon>Eukaryota</taxon>
        <taxon>Sar</taxon>
        <taxon>Alveolata</taxon>
        <taxon>Dinophyceae</taxon>
        <taxon>Prorocentrales</taxon>
        <taxon>Prorocentraceae</taxon>
        <taxon>Prorocentrum</taxon>
    </lineage>
</organism>
<keyword evidence="4" id="KW-1185">Reference proteome</keyword>
<gene>
    <name evidence="3" type="ORF">PCOR1329_LOCUS20042</name>
</gene>
<feature type="compositionally biased region" description="Pro residues" evidence="1">
    <location>
        <begin position="13"/>
        <end position="30"/>
    </location>
</feature>
<keyword evidence="2" id="KW-1133">Transmembrane helix</keyword>
<keyword evidence="2" id="KW-0812">Transmembrane</keyword>
<dbReference type="EMBL" id="CAUYUJ010006454">
    <property type="protein sequence ID" value="CAK0817409.1"/>
    <property type="molecule type" value="Genomic_DNA"/>
</dbReference>
<name>A0ABN9RGY3_9DINO</name>
<sequence length="126" mass="13476">SSHSGPSHRPQRRAPPPGPPPPPVGPPRPAAAPGARRPAMQQRDAVEEIARQQSPAGILARVVARSKGLPMPPMSARRAVLNESSGQGWTMWADCYTPQSGNPFWSVVVPTGVPVAMCIAICRFWK</sequence>
<evidence type="ECO:0000313" key="3">
    <source>
        <dbReference type="EMBL" id="CAK0817409.1"/>
    </source>
</evidence>
<evidence type="ECO:0000256" key="2">
    <source>
        <dbReference type="SAM" id="Phobius"/>
    </source>
</evidence>
<protein>
    <submittedName>
        <fullName evidence="3">Uncharacterized protein</fullName>
    </submittedName>
</protein>
<comment type="caution">
    <text evidence="3">The sequence shown here is derived from an EMBL/GenBank/DDBJ whole genome shotgun (WGS) entry which is preliminary data.</text>
</comment>
<dbReference type="Proteomes" id="UP001189429">
    <property type="component" value="Unassembled WGS sequence"/>
</dbReference>